<feature type="transmembrane region" description="Helical" evidence="1">
    <location>
        <begin position="494"/>
        <end position="513"/>
    </location>
</feature>
<reference evidence="3" key="1">
    <citation type="submission" date="2011-10" db="EMBL/GenBank/DDBJ databases">
        <title>The complete genome of chromosome of Thermovirga lienii DSM 17291.</title>
        <authorList>
            <consortium name="US DOE Joint Genome Institute (JGI-PGF)"/>
            <person name="Lucas S."/>
            <person name="Copeland A."/>
            <person name="Lapidus A."/>
            <person name="Glavina del Rio T."/>
            <person name="Dalin E."/>
            <person name="Tice H."/>
            <person name="Bruce D."/>
            <person name="Goodwin L."/>
            <person name="Pitluck S."/>
            <person name="Peters L."/>
            <person name="Mikhailova N."/>
            <person name="Saunders E."/>
            <person name="Kyrpides N."/>
            <person name="Mavromatis K."/>
            <person name="Ivanova N."/>
            <person name="Last F.I."/>
            <person name="Brettin T."/>
            <person name="Detter J.C."/>
            <person name="Han C."/>
            <person name="Larimer F."/>
            <person name="Land M."/>
            <person name="Hauser L."/>
            <person name="Markowitz V."/>
            <person name="Cheng J.-F."/>
            <person name="Hugenholtz P."/>
            <person name="Woyke T."/>
            <person name="Wu D."/>
            <person name="Spring S."/>
            <person name="Schroeder M."/>
            <person name="Brambilla E.-M."/>
            <person name="Klenk H.-P."/>
            <person name="Eisen J.A."/>
        </authorList>
    </citation>
    <scope>NUCLEOTIDE SEQUENCE [LARGE SCALE GENOMIC DNA]</scope>
    <source>
        <strain evidence="3">ATCC BAA-1197 / DSM 17291 / Cas60314</strain>
    </source>
</reference>
<dbReference type="Pfam" id="PF18949">
    <property type="entry name" value="DUF5693"/>
    <property type="match status" value="1"/>
</dbReference>
<feature type="transmembrane region" description="Helical" evidence="1">
    <location>
        <begin position="371"/>
        <end position="391"/>
    </location>
</feature>
<accession>G7V6J1</accession>
<dbReference type="eggNOG" id="ENOG502Z8QQ">
    <property type="taxonomic scope" value="Bacteria"/>
</dbReference>
<dbReference type="KEGG" id="tli:Tlie_1375"/>
<dbReference type="OrthoDB" id="3805529at2"/>
<organism evidence="2 3">
    <name type="scientific">Thermovirga lienii (strain ATCC BAA-1197 / DSM 17291 / Cas60314)</name>
    <dbReference type="NCBI Taxonomy" id="580340"/>
    <lineage>
        <taxon>Bacteria</taxon>
        <taxon>Thermotogati</taxon>
        <taxon>Synergistota</taxon>
        <taxon>Synergistia</taxon>
        <taxon>Synergistales</taxon>
        <taxon>Thermovirgaceae</taxon>
        <taxon>Thermovirga</taxon>
    </lineage>
</organism>
<keyword evidence="1" id="KW-1133">Transmembrane helix</keyword>
<reference evidence="2 3" key="2">
    <citation type="journal article" date="2012" name="Stand. Genomic Sci.">
        <title>Genome sequence of the moderately thermophilic, amino-acid-degrading and sulfur-reducing bacterium Thermovirga lienii type strain (Cas60314(T)).</title>
        <authorList>
            <person name="Goker M."/>
            <person name="Saunders E."/>
            <person name="Lapidus A."/>
            <person name="Nolan M."/>
            <person name="Lucas S."/>
            <person name="Hammon N."/>
            <person name="Deshpande S."/>
            <person name="Cheng J.F."/>
            <person name="Han C."/>
            <person name="Tapia R."/>
            <person name="Goodwin L.A."/>
            <person name="Pitluck S."/>
            <person name="Liolios K."/>
            <person name="Mavromatis K."/>
            <person name="Pagani I."/>
            <person name="Ivanova N."/>
            <person name="Mikhailova N."/>
            <person name="Pati A."/>
            <person name="Chen A."/>
            <person name="Palaniappan K."/>
            <person name="Land M."/>
            <person name="Chang Y.J."/>
            <person name="Jeffries C.D."/>
            <person name="Brambilla E.M."/>
            <person name="Rohde M."/>
            <person name="Spring S."/>
            <person name="Detter J.C."/>
            <person name="Woyke T."/>
            <person name="Bristow J."/>
            <person name="Eisen J.A."/>
            <person name="Markowitz V."/>
            <person name="Hugenholtz P."/>
            <person name="Kyrpides N.C."/>
            <person name="Klenk H.P."/>
        </authorList>
    </citation>
    <scope>NUCLEOTIDE SEQUENCE [LARGE SCALE GENOMIC DNA]</scope>
    <source>
        <strain evidence="3">ATCC BAA-1197 / DSM 17291 / Cas60314</strain>
    </source>
</reference>
<keyword evidence="3" id="KW-1185">Reference proteome</keyword>
<evidence type="ECO:0000313" key="3">
    <source>
        <dbReference type="Proteomes" id="UP000005868"/>
    </source>
</evidence>
<dbReference type="HOGENOM" id="CLU_023389_0_0_0"/>
<protein>
    <submittedName>
        <fullName evidence="2">Uncharacterized protein</fullName>
    </submittedName>
</protein>
<feature type="transmembrane region" description="Helical" evidence="1">
    <location>
        <begin position="429"/>
        <end position="450"/>
    </location>
</feature>
<feature type="transmembrane region" description="Helical" evidence="1">
    <location>
        <begin position="603"/>
        <end position="622"/>
    </location>
</feature>
<feature type="transmembrane region" description="Helical" evidence="1">
    <location>
        <begin position="546"/>
        <end position="563"/>
    </location>
</feature>
<name>G7V6J1_THELD</name>
<evidence type="ECO:0000313" key="2">
    <source>
        <dbReference type="EMBL" id="AER67104.1"/>
    </source>
</evidence>
<dbReference type="EMBL" id="CP003096">
    <property type="protein sequence ID" value="AER67104.1"/>
    <property type="molecule type" value="Genomic_DNA"/>
</dbReference>
<feature type="transmembrane region" description="Helical" evidence="1">
    <location>
        <begin position="397"/>
        <end position="417"/>
    </location>
</feature>
<sequence length="635" mass="70116">MNKRISLFALLLLLSVLAAVPGLKNRLAVERTHNTAGMVLEIQDIVGMAYESGKAFPQVISELREKGLSAIAVNELTGEALTQGYSLCGYGTALDFVPNLSYPTASMAALMLNQELDQKIKALILEYLRNKYPKTEVLDVPGGTVVVLPFDRTLAFDAGIVPDFSGLLLAQETGLPIVYRPGSAPKVKSHDLARALDWLLDRFHGIKAIVPGGVVVAGFPDVDAVAAVLRKHSIAVADIEFSRQIGASQLERALFPMILPLHSVTKEEIISRRLSRDVLIDRFVRAARERSVRLLYLRPPELLSVSSLDSTAGEMERIKNRLQNLGISIDWPSTYPLIKTGLFSYFALALVVYALSWQLLLWFFAIEGTTVSGRAALLIIILALISALPLSKVGLLLRVYGAIAAAFGAFAGAYLALEEGDRPVTRILRGFFVSVAVGLVIASVFGNTWYMLRMSAFSGVKLTLLVPPVLLLLLDLRRRIHPESLKEVMSRPPLWGEIVLFALLVVAAGVMLIRSGNVSLVPGWEKATRDLLEKVLIARPRTKELLVGYPCLAIWYYTVRCNLWPRYREIFRLGAVLAFASMINTFCHFHTHLSFTLLRVFNGLWGGLLIGILAIVAIRFLLLPLWKRWGSLLVE</sequence>
<feature type="transmembrane region" description="Helical" evidence="1">
    <location>
        <begin position="342"/>
        <end position="364"/>
    </location>
</feature>
<dbReference type="Proteomes" id="UP000005868">
    <property type="component" value="Chromosome"/>
</dbReference>
<feature type="transmembrane region" description="Helical" evidence="1">
    <location>
        <begin position="570"/>
        <end position="591"/>
    </location>
</feature>
<evidence type="ECO:0000256" key="1">
    <source>
        <dbReference type="SAM" id="Phobius"/>
    </source>
</evidence>
<gene>
    <name evidence="2" type="ordered locus">Tlie_1375</name>
</gene>
<keyword evidence="1" id="KW-0472">Membrane</keyword>
<feature type="transmembrane region" description="Helical" evidence="1">
    <location>
        <begin position="456"/>
        <end position="474"/>
    </location>
</feature>
<keyword evidence="1" id="KW-0812">Transmembrane</keyword>
<dbReference type="AlphaFoldDB" id="G7V6J1"/>
<dbReference type="InterPro" id="IPR043748">
    <property type="entry name" value="DUF5693"/>
</dbReference>
<dbReference type="STRING" id="580340.Tlie_1375"/>
<proteinExistence type="predicted"/>